<organism evidence="1 2">
    <name type="scientific">Devosia rhodophyticola</name>
    <dbReference type="NCBI Taxonomy" id="3026423"/>
    <lineage>
        <taxon>Bacteria</taxon>
        <taxon>Pseudomonadati</taxon>
        <taxon>Pseudomonadota</taxon>
        <taxon>Alphaproteobacteria</taxon>
        <taxon>Hyphomicrobiales</taxon>
        <taxon>Devosiaceae</taxon>
        <taxon>Devosia</taxon>
    </lineage>
</organism>
<evidence type="ECO:0000313" key="2">
    <source>
        <dbReference type="Proteomes" id="UP001222118"/>
    </source>
</evidence>
<dbReference type="EMBL" id="CP118247">
    <property type="protein sequence ID" value="WDR04706.1"/>
    <property type="molecule type" value="Genomic_DNA"/>
</dbReference>
<keyword evidence="2" id="KW-1185">Reference proteome</keyword>
<proteinExistence type="predicted"/>
<dbReference type="PIRSF" id="PIRSF032131">
    <property type="entry name" value="UCP032131"/>
    <property type="match status" value="1"/>
</dbReference>
<gene>
    <name evidence="1" type="ORF">PSQ90_10265</name>
</gene>
<dbReference type="Pfam" id="PF06676">
    <property type="entry name" value="DUF1178"/>
    <property type="match status" value="1"/>
</dbReference>
<dbReference type="InterPro" id="IPR009562">
    <property type="entry name" value="DUF1178"/>
</dbReference>
<name>A0ABY7YTS0_9HYPH</name>
<accession>A0ABY7YTS0</accession>
<reference evidence="1 2" key="1">
    <citation type="submission" date="2023-02" db="EMBL/GenBank/DDBJ databases">
        <title>Devosia chondri sp. nov., isolated from the phycosphere of marine algae.</title>
        <authorList>
            <person name="Kim J.M."/>
            <person name="Lee J.K."/>
            <person name="Choi B.J."/>
            <person name="Bayburt H."/>
            <person name="Jeon C.O."/>
        </authorList>
    </citation>
    <scope>NUCLEOTIDE SEQUENCE [LARGE SCALE GENOMIC DNA]</scope>
    <source>
        <strain evidence="1 2">G2-5</strain>
    </source>
</reference>
<protein>
    <submittedName>
        <fullName evidence="1">DUF1178 family protein</fullName>
    </submittedName>
</protein>
<sequence>MIQYALICDQHHEFDAWFKSAQAFDEQSAHQIVICPQCNSSAVSKALMAPAVGRKGAKKIDIAHTPVEAEKLRTALKAWRDKVVNEADNVGEKFAEEARKIHYNDAPARGIYGQASREEVVDLVDEGIELMPLPEFPDDKN</sequence>
<dbReference type="Proteomes" id="UP001222118">
    <property type="component" value="Chromosome"/>
</dbReference>
<evidence type="ECO:0000313" key="1">
    <source>
        <dbReference type="EMBL" id="WDR04706.1"/>
    </source>
</evidence>
<dbReference type="RefSeq" id="WP_282210227.1">
    <property type="nucleotide sequence ID" value="NZ_CP118247.1"/>
</dbReference>